<dbReference type="OrthoDB" id="2679423at2"/>
<feature type="signal peptide" evidence="2">
    <location>
        <begin position="1"/>
        <end position="20"/>
    </location>
</feature>
<keyword evidence="4" id="KW-1185">Reference proteome</keyword>
<dbReference type="EMBL" id="AEDD01000009">
    <property type="protein sequence ID" value="EFM09804.1"/>
    <property type="molecule type" value="Genomic_DNA"/>
</dbReference>
<protein>
    <submittedName>
        <fullName evidence="3">Uncharacterized protein</fullName>
    </submittedName>
</protein>
<keyword evidence="2" id="KW-0732">Signal</keyword>
<gene>
    <name evidence="3" type="ORF">PaecuDRAFT_3307</name>
</gene>
<feature type="region of interest" description="Disordered" evidence="1">
    <location>
        <begin position="58"/>
        <end position="77"/>
    </location>
</feature>
<evidence type="ECO:0000256" key="2">
    <source>
        <dbReference type="SAM" id="SignalP"/>
    </source>
</evidence>
<feature type="compositionally biased region" description="Low complexity" evidence="1">
    <location>
        <begin position="59"/>
        <end position="77"/>
    </location>
</feature>
<evidence type="ECO:0000313" key="4">
    <source>
        <dbReference type="Proteomes" id="UP000005387"/>
    </source>
</evidence>
<feature type="chain" id="PRO_5039557845" evidence="2">
    <location>
        <begin position="21"/>
        <end position="121"/>
    </location>
</feature>
<proteinExistence type="predicted"/>
<dbReference type="STRING" id="717606.PaecuDRAFT_3307"/>
<feature type="region of interest" description="Disordered" evidence="1">
    <location>
        <begin position="88"/>
        <end position="121"/>
    </location>
</feature>
<evidence type="ECO:0000256" key="1">
    <source>
        <dbReference type="SAM" id="MobiDB-lite"/>
    </source>
</evidence>
<accession>E0ICB8</accession>
<dbReference type="eggNOG" id="ENOG502ZVHD">
    <property type="taxonomic scope" value="Bacteria"/>
</dbReference>
<dbReference type="Proteomes" id="UP000005387">
    <property type="component" value="Unassembled WGS sequence"/>
</dbReference>
<organism evidence="3 4">
    <name type="scientific">Paenibacillus curdlanolyticus YK9</name>
    <dbReference type="NCBI Taxonomy" id="717606"/>
    <lineage>
        <taxon>Bacteria</taxon>
        <taxon>Bacillati</taxon>
        <taxon>Bacillota</taxon>
        <taxon>Bacilli</taxon>
        <taxon>Bacillales</taxon>
        <taxon>Paenibacillaceae</taxon>
        <taxon>Paenibacillus</taxon>
    </lineage>
</organism>
<reference evidence="3 4" key="1">
    <citation type="submission" date="2010-07" db="EMBL/GenBank/DDBJ databases">
        <title>The draft genome of Paenibacillus curdlanolyticus YK9.</title>
        <authorList>
            <consortium name="US DOE Joint Genome Institute (JGI-PGF)"/>
            <person name="Lucas S."/>
            <person name="Copeland A."/>
            <person name="Lapidus A."/>
            <person name="Cheng J.-F."/>
            <person name="Bruce D."/>
            <person name="Goodwin L."/>
            <person name="Pitluck S."/>
            <person name="Land M.L."/>
            <person name="Hauser L."/>
            <person name="Chang Y.-J."/>
            <person name="Jeffries C."/>
            <person name="Anderson I.J."/>
            <person name="Johnson E."/>
            <person name="Loganathan U."/>
            <person name="Mulhopadhyay B."/>
            <person name="Kyrpides N."/>
            <person name="Woyke T.J."/>
        </authorList>
    </citation>
    <scope>NUCLEOTIDE SEQUENCE [LARGE SCALE GENOMIC DNA]</scope>
    <source>
        <strain evidence="3 4">YK9</strain>
    </source>
</reference>
<dbReference type="AlphaFoldDB" id="E0ICB8"/>
<evidence type="ECO:0000313" key="3">
    <source>
        <dbReference type="EMBL" id="EFM09804.1"/>
    </source>
</evidence>
<sequence>MKMSGFIVGGLLGMAAAMYAARKRPGLAAWAVDAAGDMMSSAKNRMISKVVERKMTKWSKGAAHAAPKPSAASADSTAEAWKQLGALVESDPELKRETEAIMASAGSKNDASAAASLTKTH</sequence>
<name>E0ICB8_9BACL</name>
<dbReference type="RefSeq" id="WP_006039295.1">
    <property type="nucleotide sequence ID" value="NZ_AEDD01000009.1"/>
</dbReference>
<feature type="compositionally biased region" description="Polar residues" evidence="1">
    <location>
        <begin position="106"/>
        <end position="121"/>
    </location>
</feature>